<feature type="domain" description="AAA+ ATPase" evidence="15">
    <location>
        <begin position="136"/>
        <end position="279"/>
    </location>
</feature>
<evidence type="ECO:0000256" key="8">
    <source>
        <dbReference type="ARBA" id="ARBA00022927"/>
    </source>
</evidence>
<dbReference type="SUPFAM" id="SSF52540">
    <property type="entry name" value="P-loop containing nucleoside triphosphate hydrolases"/>
    <property type="match status" value="1"/>
</dbReference>
<protein>
    <recommendedName>
        <fullName evidence="3">Flagellar biosynthesis protein FlhF</fullName>
    </recommendedName>
    <alternativeName>
        <fullName evidence="13">Flagella-associated GTP-binding protein</fullName>
    </alternativeName>
</protein>
<sequence>MEVIKVKDTDIQSALDMVKRQYGSDAMILEIRKKRKYVFGPTYYELLIGIEQSSAKGNLDNLEALEKAIKRLDAAVSALAVKEDELDALSRQTGFSKELLVKARAVPTEDWKNTLRQYLSNKLEFVRLESIKFQTFPKVVVLLGPTGVGKTTTAAKLAGYLLLERNVSSGFVTIDTFRAGAVEQTKLFGKAMNLPVEVVRRPHQMQKVLAKLPDAHYVFVDTIGRNPKEIGKLTEIKMYLDELEEWIPVLCLNAGLRKEEMQKAFEYFNKVFHIEYFILTKVDEAENISSAVEFMAENGLKTLALTNGQNVPDDLLFPDIENVLGMVGLSL</sequence>
<dbReference type="Pfam" id="PF00448">
    <property type="entry name" value="SRP54"/>
    <property type="match status" value="1"/>
</dbReference>
<name>B5Y7F8_COPPD</name>
<keyword evidence="17" id="KW-0969">Cilium</keyword>
<organism evidence="17 18">
    <name type="scientific">Coprothermobacter proteolyticus (strain ATCC 35245 / DSM 5265 / OCM 4 / BT)</name>
    <dbReference type="NCBI Taxonomy" id="309798"/>
    <lineage>
        <taxon>Bacteria</taxon>
        <taxon>Pseudomonadati</taxon>
        <taxon>Coprothermobacterota</taxon>
        <taxon>Coprothermobacteria</taxon>
        <taxon>Coprothermobacterales</taxon>
        <taxon>Coprothermobacteraceae</taxon>
        <taxon>Coprothermobacter</taxon>
    </lineage>
</organism>
<dbReference type="CDD" id="cd17873">
    <property type="entry name" value="FlhF"/>
    <property type="match status" value="1"/>
</dbReference>
<evidence type="ECO:0000256" key="14">
    <source>
        <dbReference type="SAM" id="Coils"/>
    </source>
</evidence>
<dbReference type="SMART" id="SM00382">
    <property type="entry name" value="AAA"/>
    <property type="match status" value="1"/>
</dbReference>
<dbReference type="Gene3D" id="1.20.120.1380">
    <property type="entry name" value="Flagellar FlhF biosynthesis protein, N domain"/>
    <property type="match status" value="1"/>
</dbReference>
<dbReference type="HOGENOM" id="CLU_009301_11_4_9"/>
<keyword evidence="14" id="KW-0175">Coiled coil</keyword>
<evidence type="ECO:0000313" key="17">
    <source>
        <dbReference type="EMBL" id="ACI17952.1"/>
    </source>
</evidence>
<dbReference type="FunFam" id="3.40.50.300:FF:000695">
    <property type="entry name" value="Flagellar biosynthesis regulator FlhF"/>
    <property type="match status" value="1"/>
</dbReference>
<evidence type="ECO:0000259" key="15">
    <source>
        <dbReference type="SMART" id="SM00382"/>
    </source>
</evidence>
<dbReference type="EMBL" id="CP001145">
    <property type="protein sequence ID" value="ACI17952.1"/>
    <property type="molecule type" value="Genomic_DNA"/>
</dbReference>
<keyword evidence="5" id="KW-1003">Cell membrane</keyword>
<keyword evidence="18" id="KW-1185">Reference proteome</keyword>
<comment type="subcellular location">
    <subcellularLocation>
        <location evidence="1">Cell membrane</location>
        <topology evidence="1">Peripheral membrane protein</topology>
        <orientation evidence="1">Cytoplasmic side</orientation>
    </subcellularLocation>
</comment>
<gene>
    <name evidence="17" type="primary">flhF</name>
    <name evidence="17" type="ordered locus">COPRO5265_0338</name>
</gene>
<evidence type="ECO:0000256" key="13">
    <source>
        <dbReference type="ARBA" id="ARBA00030866"/>
    </source>
</evidence>
<keyword evidence="17" id="KW-0966">Cell projection</keyword>
<evidence type="ECO:0000256" key="6">
    <source>
        <dbReference type="ARBA" id="ARBA00022741"/>
    </source>
</evidence>
<comment type="similarity">
    <text evidence="2">Belongs to the GTP-binding SRP family.</text>
</comment>
<dbReference type="GO" id="GO:0005525">
    <property type="term" value="F:GTP binding"/>
    <property type="evidence" value="ECO:0007669"/>
    <property type="project" value="UniProtKB-KW"/>
</dbReference>
<dbReference type="GO" id="GO:0006614">
    <property type="term" value="P:SRP-dependent cotranslational protein targeting to membrane"/>
    <property type="evidence" value="ECO:0007669"/>
    <property type="project" value="InterPro"/>
</dbReference>
<evidence type="ECO:0000256" key="5">
    <source>
        <dbReference type="ARBA" id="ARBA00022475"/>
    </source>
</evidence>
<reference evidence="17 18" key="2">
    <citation type="journal article" date="2014" name="Genome Announc.">
        <title>Complete Genome Sequence of Coprothermobacter proteolyticus DSM 5265.</title>
        <authorList>
            <person name="Alexiev A."/>
            <person name="Coil D.A."/>
            <person name="Badger J.H."/>
            <person name="Enticknap J."/>
            <person name="Ward N."/>
            <person name="Robb F.T."/>
            <person name="Eisen J.A."/>
        </authorList>
    </citation>
    <scope>NUCLEOTIDE SEQUENCE [LARGE SCALE GENOMIC DNA]</scope>
    <source>
        <strain evidence="18">ATCC 35245 / DSM 5265 / OCM 4 / BT</strain>
    </source>
</reference>
<evidence type="ECO:0000256" key="3">
    <source>
        <dbReference type="ARBA" id="ARBA00014919"/>
    </source>
</evidence>
<evidence type="ECO:0000256" key="4">
    <source>
        <dbReference type="ARBA" id="ARBA00022448"/>
    </source>
</evidence>
<dbReference type="OrthoDB" id="9778554at2"/>
<keyword evidence="9" id="KW-0342">GTP-binding</keyword>
<reference evidence="18" key="1">
    <citation type="submission" date="2008-08" db="EMBL/GenBank/DDBJ databases">
        <title>The complete genome sequence of Coprothermobacter proteolyticus strain ATCC 5245 / DSM 5265 / BT.</title>
        <authorList>
            <person name="Dodson R.J."/>
            <person name="Durkin A.S."/>
            <person name="Wu M."/>
            <person name="Eisen J."/>
            <person name="Sutton G."/>
        </authorList>
    </citation>
    <scope>NUCLEOTIDE SEQUENCE [LARGE SCALE GENOMIC DNA]</scope>
    <source>
        <strain evidence="18">ATCC 35245 / DSM 5265 / OCM 4 / BT</strain>
    </source>
</reference>
<feature type="coiled-coil region" evidence="14">
    <location>
        <begin position="55"/>
        <end position="92"/>
    </location>
</feature>
<evidence type="ECO:0000256" key="1">
    <source>
        <dbReference type="ARBA" id="ARBA00004413"/>
    </source>
</evidence>
<dbReference type="InterPro" id="IPR000897">
    <property type="entry name" value="SRP54_GTPase_dom"/>
</dbReference>
<dbReference type="RefSeq" id="WP_012544603.1">
    <property type="nucleotide sequence ID" value="NC_011295.1"/>
</dbReference>
<dbReference type="InterPro" id="IPR027417">
    <property type="entry name" value="P-loop_NTPase"/>
</dbReference>
<dbReference type="GO" id="GO:0005886">
    <property type="term" value="C:plasma membrane"/>
    <property type="evidence" value="ECO:0007669"/>
    <property type="project" value="UniProtKB-SubCell"/>
</dbReference>
<dbReference type="Proteomes" id="UP000001732">
    <property type="component" value="Chromosome"/>
</dbReference>
<evidence type="ECO:0000256" key="12">
    <source>
        <dbReference type="ARBA" id="ARBA00025337"/>
    </source>
</evidence>
<proteinExistence type="inferred from homology"/>
<evidence type="ECO:0000256" key="10">
    <source>
        <dbReference type="ARBA" id="ARBA00023136"/>
    </source>
</evidence>
<keyword evidence="17" id="KW-0282">Flagellum</keyword>
<evidence type="ECO:0000259" key="16">
    <source>
        <dbReference type="SMART" id="SM00962"/>
    </source>
</evidence>
<dbReference type="eggNOG" id="COG1419">
    <property type="taxonomic scope" value="Bacteria"/>
</dbReference>
<accession>B5Y7F8</accession>
<evidence type="ECO:0000256" key="11">
    <source>
        <dbReference type="ARBA" id="ARBA00023225"/>
    </source>
</evidence>
<dbReference type="Gene3D" id="3.40.50.300">
    <property type="entry name" value="P-loop containing nucleotide triphosphate hydrolases"/>
    <property type="match status" value="1"/>
</dbReference>
<comment type="function">
    <text evidence="12">Necessary for flagellar biosynthesis. May be involved in translocation of the flagellum.</text>
</comment>
<dbReference type="KEGG" id="cpo:COPRO5265_0338"/>
<dbReference type="PANTHER" id="PTHR43134:SF3">
    <property type="entry name" value="FLAGELLAR BIOSYNTHESIS PROTEIN FLHF"/>
    <property type="match status" value="1"/>
</dbReference>
<dbReference type="PANTHER" id="PTHR43134">
    <property type="entry name" value="SIGNAL RECOGNITION PARTICLE RECEPTOR SUBUNIT ALPHA"/>
    <property type="match status" value="1"/>
</dbReference>
<keyword evidence="10" id="KW-0472">Membrane</keyword>
<dbReference type="GO" id="GO:0005047">
    <property type="term" value="F:signal recognition particle binding"/>
    <property type="evidence" value="ECO:0007669"/>
    <property type="project" value="TreeGrafter"/>
</dbReference>
<dbReference type="GO" id="GO:0015031">
    <property type="term" value="P:protein transport"/>
    <property type="evidence" value="ECO:0007669"/>
    <property type="project" value="UniProtKB-KW"/>
</dbReference>
<dbReference type="STRING" id="309798.COPRO5265_0338"/>
<dbReference type="GO" id="GO:0044781">
    <property type="term" value="P:bacterial-type flagellum organization"/>
    <property type="evidence" value="ECO:0007669"/>
    <property type="project" value="UniProtKB-KW"/>
</dbReference>
<keyword evidence="8" id="KW-0653">Protein transport</keyword>
<dbReference type="InterPro" id="IPR047040">
    <property type="entry name" value="FlhF__GTPase_dom"/>
</dbReference>
<keyword evidence="6" id="KW-0547">Nucleotide-binding</keyword>
<keyword evidence="4" id="KW-0813">Transport</keyword>
<dbReference type="InterPro" id="IPR003593">
    <property type="entry name" value="AAA+_ATPase"/>
</dbReference>
<feature type="domain" description="SRP54-type proteins GTP-binding" evidence="16">
    <location>
        <begin position="137"/>
        <end position="328"/>
    </location>
</feature>
<dbReference type="SMART" id="SM00962">
    <property type="entry name" value="SRP54"/>
    <property type="match status" value="1"/>
</dbReference>
<dbReference type="AlphaFoldDB" id="B5Y7F8"/>
<evidence type="ECO:0000256" key="2">
    <source>
        <dbReference type="ARBA" id="ARBA00008531"/>
    </source>
</evidence>
<evidence type="ECO:0000313" key="18">
    <source>
        <dbReference type="Proteomes" id="UP000001732"/>
    </source>
</evidence>
<evidence type="ECO:0000256" key="9">
    <source>
        <dbReference type="ARBA" id="ARBA00023134"/>
    </source>
</evidence>
<keyword evidence="11" id="KW-1006">Bacterial flagellum protein export</keyword>
<keyword evidence="7" id="KW-1005">Bacterial flagellum biogenesis</keyword>
<evidence type="ECO:0000256" key="7">
    <source>
        <dbReference type="ARBA" id="ARBA00022795"/>
    </source>
</evidence>
<dbReference type="GO" id="GO:0003924">
    <property type="term" value="F:GTPase activity"/>
    <property type="evidence" value="ECO:0007669"/>
    <property type="project" value="InterPro"/>
</dbReference>